<keyword evidence="2" id="KW-1185">Reference proteome</keyword>
<organism evidence="1 2">
    <name type="scientific">Georgfuchsia toluolica</name>
    <dbReference type="NCBI Taxonomy" id="424218"/>
    <lineage>
        <taxon>Bacteria</taxon>
        <taxon>Pseudomonadati</taxon>
        <taxon>Pseudomonadota</taxon>
        <taxon>Betaproteobacteria</taxon>
        <taxon>Nitrosomonadales</taxon>
        <taxon>Sterolibacteriaceae</taxon>
        <taxon>Georgfuchsia</taxon>
    </lineage>
</organism>
<protein>
    <recommendedName>
        <fullName evidence="3">DUF4845 domain-containing protein</fullName>
    </recommendedName>
</protein>
<reference evidence="1" key="1">
    <citation type="submission" date="2021-04" db="EMBL/GenBank/DDBJ databases">
        <authorList>
            <person name="Hornung B."/>
        </authorList>
    </citation>
    <scope>NUCLEOTIDE SEQUENCE</scope>
    <source>
        <strain evidence="1">G5G6</strain>
    </source>
</reference>
<evidence type="ECO:0008006" key="3">
    <source>
        <dbReference type="Google" id="ProtNLM"/>
    </source>
</evidence>
<comment type="caution">
    <text evidence="1">The sequence shown here is derived from an EMBL/GenBank/DDBJ whole genome shotgun (WGS) entry which is preliminary data.</text>
</comment>
<dbReference type="InterPro" id="IPR032314">
    <property type="entry name" value="DUF4845"/>
</dbReference>
<evidence type="ECO:0000313" key="1">
    <source>
        <dbReference type="EMBL" id="CAG4883840.1"/>
    </source>
</evidence>
<dbReference type="AlphaFoldDB" id="A0A916N9E7"/>
<name>A0A916N9E7_9PROT</name>
<gene>
    <name evidence="1" type="ORF">GTOL_11723</name>
</gene>
<evidence type="ECO:0000313" key="2">
    <source>
        <dbReference type="Proteomes" id="UP000742786"/>
    </source>
</evidence>
<proteinExistence type="predicted"/>
<dbReference type="EMBL" id="CAJQUM010000001">
    <property type="protein sequence ID" value="CAG4883840.1"/>
    <property type="molecule type" value="Genomic_DNA"/>
</dbReference>
<dbReference type="Proteomes" id="UP000742786">
    <property type="component" value="Unassembled WGS sequence"/>
</dbReference>
<sequence>MRLLKARQNGMSITGLLVVCVILGFVGILAAKIVPEVSEYMDIVREVKAVAADPAVRGSVHDIKVAFEKRADVAYIKSITPEDLDISKDGDQIVISFAYTKKIPLFANASLLLDFQGSSSQQKEE</sequence>
<dbReference type="Pfam" id="PF16137">
    <property type="entry name" value="DUF4845"/>
    <property type="match status" value="1"/>
</dbReference>
<accession>A0A916N9E7</accession>